<evidence type="ECO:0000256" key="1">
    <source>
        <dbReference type="SAM" id="MobiDB-lite"/>
    </source>
</evidence>
<evidence type="ECO:0000313" key="3">
    <source>
        <dbReference type="Proteomes" id="UP000269721"/>
    </source>
</evidence>
<reference evidence="3" key="1">
    <citation type="journal article" date="2018" name="Nat. Microbiol.">
        <title>Leveraging single-cell genomics to expand the fungal tree of life.</title>
        <authorList>
            <person name="Ahrendt S.R."/>
            <person name="Quandt C.A."/>
            <person name="Ciobanu D."/>
            <person name="Clum A."/>
            <person name="Salamov A."/>
            <person name="Andreopoulos B."/>
            <person name="Cheng J.F."/>
            <person name="Woyke T."/>
            <person name="Pelin A."/>
            <person name="Henrissat B."/>
            <person name="Reynolds N.K."/>
            <person name="Benny G.L."/>
            <person name="Smith M.E."/>
            <person name="James T.Y."/>
            <person name="Grigoriev I.V."/>
        </authorList>
    </citation>
    <scope>NUCLEOTIDE SEQUENCE [LARGE SCALE GENOMIC DNA]</scope>
</reference>
<feature type="compositionally biased region" description="Polar residues" evidence="1">
    <location>
        <begin position="34"/>
        <end position="44"/>
    </location>
</feature>
<gene>
    <name evidence="2" type="ORF">BDK51DRAFT_43098</name>
</gene>
<feature type="compositionally biased region" description="Polar residues" evidence="1">
    <location>
        <begin position="62"/>
        <end position="76"/>
    </location>
</feature>
<organism evidence="2 3">
    <name type="scientific">Blyttiomyces helicus</name>
    <dbReference type="NCBI Taxonomy" id="388810"/>
    <lineage>
        <taxon>Eukaryota</taxon>
        <taxon>Fungi</taxon>
        <taxon>Fungi incertae sedis</taxon>
        <taxon>Chytridiomycota</taxon>
        <taxon>Chytridiomycota incertae sedis</taxon>
        <taxon>Chytridiomycetes</taxon>
        <taxon>Chytridiomycetes incertae sedis</taxon>
        <taxon>Blyttiomyces</taxon>
    </lineage>
</organism>
<feature type="compositionally biased region" description="Basic and acidic residues" evidence="1">
    <location>
        <begin position="50"/>
        <end position="59"/>
    </location>
</feature>
<dbReference type="AlphaFoldDB" id="A0A4P9WB71"/>
<feature type="region of interest" description="Disordered" evidence="1">
    <location>
        <begin position="1"/>
        <end position="88"/>
    </location>
</feature>
<protein>
    <submittedName>
        <fullName evidence="2">Uncharacterized protein</fullName>
    </submittedName>
</protein>
<dbReference type="EMBL" id="KZ996450">
    <property type="protein sequence ID" value="RKO88835.1"/>
    <property type="molecule type" value="Genomic_DNA"/>
</dbReference>
<sequence length="210" mass="23228">MKGARTGTKGEEARIGGKERCRRALERRPGLHEGSSNATETSCCRNVEVTTDRKPDRGDTNGPLQGTSSITPNRSLTPPILQTHPHENRSEGCTIDALYYAEESRHHDVAQVLVDTIYVRLLRGTPFRRFDPWLNTFDGLCRLLGAPVDPRSLRPHSTHRPHPLPLNVSPLFFASPAAPVISFCPPHPVPRPVAPSSRASSRGRLFFSLT</sequence>
<accession>A0A4P9WB71</accession>
<evidence type="ECO:0000313" key="2">
    <source>
        <dbReference type="EMBL" id="RKO88835.1"/>
    </source>
</evidence>
<name>A0A4P9WB71_9FUNG</name>
<feature type="compositionally biased region" description="Basic and acidic residues" evidence="1">
    <location>
        <begin position="8"/>
        <end position="31"/>
    </location>
</feature>
<keyword evidence="3" id="KW-1185">Reference proteome</keyword>
<dbReference type="Proteomes" id="UP000269721">
    <property type="component" value="Unassembled WGS sequence"/>
</dbReference>
<proteinExistence type="predicted"/>